<evidence type="ECO:0008006" key="3">
    <source>
        <dbReference type="Google" id="ProtNLM"/>
    </source>
</evidence>
<reference evidence="1" key="1">
    <citation type="submission" date="2022-11" db="EMBL/GenBank/DDBJ databases">
        <title>Centuries of genome instability and evolution in soft-shell clam transmissible cancer (bioRxiv).</title>
        <authorList>
            <person name="Hart S.F.M."/>
            <person name="Yonemitsu M.A."/>
            <person name="Giersch R.M."/>
            <person name="Beal B.F."/>
            <person name="Arriagada G."/>
            <person name="Davis B.W."/>
            <person name="Ostrander E.A."/>
            <person name="Goff S.P."/>
            <person name="Metzger M.J."/>
        </authorList>
    </citation>
    <scope>NUCLEOTIDE SEQUENCE</scope>
    <source>
        <strain evidence="1">MELC-2E11</strain>
        <tissue evidence="1">Siphon/mantle</tissue>
    </source>
</reference>
<evidence type="ECO:0000313" key="1">
    <source>
        <dbReference type="EMBL" id="WAR28491.1"/>
    </source>
</evidence>
<dbReference type="Proteomes" id="UP001164746">
    <property type="component" value="Chromosome 15"/>
</dbReference>
<organism evidence="1 2">
    <name type="scientific">Mya arenaria</name>
    <name type="common">Soft-shell clam</name>
    <dbReference type="NCBI Taxonomy" id="6604"/>
    <lineage>
        <taxon>Eukaryota</taxon>
        <taxon>Metazoa</taxon>
        <taxon>Spiralia</taxon>
        <taxon>Lophotrochozoa</taxon>
        <taxon>Mollusca</taxon>
        <taxon>Bivalvia</taxon>
        <taxon>Autobranchia</taxon>
        <taxon>Heteroconchia</taxon>
        <taxon>Euheterodonta</taxon>
        <taxon>Imparidentia</taxon>
        <taxon>Neoheterodontei</taxon>
        <taxon>Myida</taxon>
        <taxon>Myoidea</taxon>
        <taxon>Myidae</taxon>
        <taxon>Mya</taxon>
    </lineage>
</organism>
<dbReference type="SUPFAM" id="SSF57845">
    <property type="entry name" value="B-box zinc-binding domain"/>
    <property type="match status" value="1"/>
</dbReference>
<keyword evidence="2" id="KW-1185">Reference proteome</keyword>
<protein>
    <recommendedName>
        <fullName evidence="3">B box-type domain-containing protein</fullName>
    </recommendedName>
</protein>
<proteinExistence type="predicted"/>
<dbReference type="Gene3D" id="3.30.160.60">
    <property type="entry name" value="Classic Zinc Finger"/>
    <property type="match status" value="1"/>
</dbReference>
<sequence>MLRRYHRDHKKNKLTREHKMLKNGNMPKDVSPFRAIRDLLKCNTHTENEVAYECVYHKQLICVSCLTGSHRKCDDIVDLGTSDKNCLAKAADFSLITKLLDRLKICTQRNVETADRVNSKRYEIKQECEELMDKWKQHIETLGNLLQTGAEACAKREVKASQESLSQCLKIKKDLDKHLDIVSVLTLHGSKIEVAVVSKTLTEKMNMYMSKIVSIENRIPKQLLLRMTEPSYVLQSLGSVSLQIGDAPIETRVKSPENICNAEGTEANVSGEAGVPPYETIKRKVDSGKMYNKT</sequence>
<dbReference type="EMBL" id="CP111026">
    <property type="protein sequence ID" value="WAR28491.1"/>
    <property type="molecule type" value="Genomic_DNA"/>
</dbReference>
<evidence type="ECO:0000313" key="2">
    <source>
        <dbReference type="Proteomes" id="UP001164746"/>
    </source>
</evidence>
<accession>A0ABY7G605</accession>
<name>A0ABY7G605_MYAAR</name>
<gene>
    <name evidence="1" type="ORF">MAR_014195</name>
</gene>